<dbReference type="SUPFAM" id="SSF53474">
    <property type="entry name" value="alpha/beta-Hydrolases"/>
    <property type="match status" value="1"/>
</dbReference>
<dbReference type="GO" id="GO:0016787">
    <property type="term" value="F:hydrolase activity"/>
    <property type="evidence" value="ECO:0007669"/>
    <property type="project" value="InterPro"/>
</dbReference>
<keyword evidence="2" id="KW-0732">Signal</keyword>
<dbReference type="PANTHER" id="PTHR23024">
    <property type="entry name" value="ARYLACETAMIDE DEACETYLASE"/>
    <property type="match status" value="1"/>
</dbReference>
<evidence type="ECO:0000256" key="2">
    <source>
        <dbReference type="SAM" id="SignalP"/>
    </source>
</evidence>
<evidence type="ECO:0000259" key="3">
    <source>
        <dbReference type="Pfam" id="PF07859"/>
    </source>
</evidence>
<gene>
    <name evidence="4" type="ORF">OLEA9_A081536</name>
</gene>
<organism evidence="4 5">
    <name type="scientific">Olea europaea subsp. europaea</name>
    <dbReference type="NCBI Taxonomy" id="158383"/>
    <lineage>
        <taxon>Eukaryota</taxon>
        <taxon>Viridiplantae</taxon>
        <taxon>Streptophyta</taxon>
        <taxon>Embryophyta</taxon>
        <taxon>Tracheophyta</taxon>
        <taxon>Spermatophyta</taxon>
        <taxon>Magnoliopsida</taxon>
        <taxon>eudicotyledons</taxon>
        <taxon>Gunneridae</taxon>
        <taxon>Pentapetalae</taxon>
        <taxon>asterids</taxon>
        <taxon>lamiids</taxon>
        <taxon>Lamiales</taxon>
        <taxon>Oleaceae</taxon>
        <taxon>Oleeae</taxon>
        <taxon>Olea</taxon>
    </lineage>
</organism>
<dbReference type="OrthoDB" id="408631at2759"/>
<dbReference type="Proteomes" id="UP000594638">
    <property type="component" value="Unassembled WGS sequence"/>
</dbReference>
<dbReference type="PANTHER" id="PTHR23024:SF113">
    <property type="entry name" value="CARBOXYLESTERASE 8-RELATED"/>
    <property type="match status" value="1"/>
</dbReference>
<proteinExistence type="inferred from homology"/>
<dbReference type="EMBL" id="CACTIH010001855">
    <property type="protein sequence ID" value="CAA2966135.1"/>
    <property type="molecule type" value="Genomic_DNA"/>
</dbReference>
<dbReference type="Gene3D" id="3.40.50.1820">
    <property type="entry name" value="alpha/beta hydrolase"/>
    <property type="match status" value="1"/>
</dbReference>
<reference evidence="4 5" key="1">
    <citation type="submission" date="2019-12" db="EMBL/GenBank/DDBJ databases">
        <authorList>
            <person name="Alioto T."/>
            <person name="Alioto T."/>
            <person name="Gomez Garrido J."/>
        </authorList>
    </citation>
    <scope>NUCLEOTIDE SEQUENCE [LARGE SCALE GENOMIC DNA]</scope>
</reference>
<accession>A0A8S0QGT5</accession>
<dbReference type="Gramene" id="OE9A081536T1">
    <property type="protein sequence ID" value="OE9A081536C1"/>
    <property type="gene ID" value="OE9A081536"/>
</dbReference>
<dbReference type="AlphaFoldDB" id="A0A8S0QGT5"/>
<dbReference type="InterPro" id="IPR050466">
    <property type="entry name" value="Carboxylest/Gibb_receptor"/>
</dbReference>
<protein>
    <submittedName>
        <fullName evidence="4">Probable carboxylesterase 8</fullName>
    </submittedName>
</protein>
<evidence type="ECO:0000313" key="5">
    <source>
        <dbReference type="Proteomes" id="UP000594638"/>
    </source>
</evidence>
<dbReference type="Pfam" id="PF07859">
    <property type="entry name" value="Abhydrolase_3"/>
    <property type="match status" value="1"/>
</dbReference>
<name>A0A8S0QGT5_OLEEU</name>
<feature type="signal peptide" evidence="2">
    <location>
        <begin position="1"/>
        <end position="36"/>
    </location>
</feature>
<dbReference type="InterPro" id="IPR013094">
    <property type="entry name" value="AB_hydrolase_3"/>
</dbReference>
<comment type="similarity">
    <text evidence="1">Belongs to the 'GDXG' lipolytic enzyme family.</text>
</comment>
<feature type="chain" id="PRO_5035866028" evidence="2">
    <location>
        <begin position="37"/>
        <end position="221"/>
    </location>
</feature>
<evidence type="ECO:0000256" key="1">
    <source>
        <dbReference type="ARBA" id="ARBA00010515"/>
    </source>
</evidence>
<feature type="domain" description="Alpha/beta hydrolase fold-3" evidence="3">
    <location>
        <begin position="116"/>
        <end position="209"/>
    </location>
</feature>
<keyword evidence="5" id="KW-1185">Reference proteome</keyword>
<dbReference type="InterPro" id="IPR029058">
    <property type="entry name" value="AB_hydrolase_fold"/>
</dbReference>
<sequence>MLEQHSLQKPTSWHAGAVYILVFFMCFGQSCQTITADPNEVKSHTWKEAFQFLGFNWTLTREIGGPYLNATPHRENPDQIALSKDVQLNLPGSNFNSFIRLYIPTEIPRETKLPVIIYIHGGGFVQYRASSAIYHYHLNNMTARVRAVIASVEYRLAPENPLPASYEDALHAILWLKSQAQCCHHRDPWLDQYADFSKVFILGESAGGNCCGSSLKRIFKR</sequence>
<comment type="caution">
    <text evidence="4">The sequence shown here is derived from an EMBL/GenBank/DDBJ whole genome shotgun (WGS) entry which is preliminary data.</text>
</comment>
<evidence type="ECO:0000313" key="4">
    <source>
        <dbReference type="EMBL" id="CAA2966135.1"/>
    </source>
</evidence>